<reference evidence="1" key="1">
    <citation type="journal article" date="2022" name="Med Res Arch">
        <title>Genomic identification of streptococcal strains and relation to clinical characteristics. A substudy to The Partial Oral Treatment of Endocarditis (POET) Trial.</title>
        <authorList>
            <person name="Christensen J."/>
            <person name="Jensen C."/>
            <person name="Dargis R."/>
            <person name="Nielsen X."/>
            <person name="Pries- Heje M."/>
            <person name="Wiingaard C."/>
            <person name="Ihlemann N."/>
            <person name="Gill S."/>
            <person name="Bruun N."/>
            <person name="Elming H."/>
            <person name="Povlsen J."/>
            <person name="Madsen T."/>
            <person name="Jensen K."/>
            <person name="Fuursted K."/>
            <person name="Ostergaard L."/>
            <person name="Christiansen U."/>
            <person name="Rosenvinge F."/>
            <person name="Helweg-Larsen J."/>
            <person name="Fosbol E."/>
            <person name="Kober L."/>
            <person name="Torp-Pedersen C."/>
            <person name="Tonder N."/>
            <person name="Moser C."/>
            <person name="Iversen K."/>
            <person name="Bundgaard H."/>
        </authorList>
    </citation>
    <scope>NUCLEOTIDE SEQUENCE</scope>
    <source>
        <strain evidence="1">K13014465</strain>
    </source>
</reference>
<gene>
    <name evidence="1" type="ORF">MK546_07485</name>
</gene>
<sequence>MNNLKETNIRKAIWHIRRHLNELLNSQDEKYRKHEMFHLKSSIECLERVMNNEKPYPPLDREEVF</sequence>
<evidence type="ECO:0000313" key="2">
    <source>
        <dbReference type="Proteomes" id="UP001208029"/>
    </source>
</evidence>
<dbReference type="Proteomes" id="UP001208029">
    <property type="component" value="Unassembled WGS sequence"/>
</dbReference>
<accession>A0AAW5WNQ3</accession>
<comment type="caution">
    <text evidence="1">The sequence shown here is derived from an EMBL/GenBank/DDBJ whole genome shotgun (WGS) entry which is preliminary data.</text>
</comment>
<organism evidence="1 2">
    <name type="scientific">Streptococcus cristatus</name>
    <dbReference type="NCBI Taxonomy" id="45634"/>
    <lineage>
        <taxon>Bacteria</taxon>
        <taxon>Bacillati</taxon>
        <taxon>Bacillota</taxon>
        <taxon>Bacilli</taxon>
        <taxon>Lactobacillales</taxon>
        <taxon>Streptococcaceae</taxon>
        <taxon>Streptococcus</taxon>
    </lineage>
</organism>
<proteinExistence type="predicted"/>
<evidence type="ECO:0000313" key="1">
    <source>
        <dbReference type="EMBL" id="MCY7221923.1"/>
    </source>
</evidence>
<reference evidence="1" key="2">
    <citation type="submission" date="2022-02" db="EMBL/GenBank/DDBJ databases">
        <authorList>
            <person name="Christensen J.J.E."/>
            <person name="Jensen C.S."/>
            <person name="Nielsen X.C."/>
            <person name="Dargis R."/>
        </authorList>
    </citation>
    <scope>NUCLEOTIDE SEQUENCE</scope>
    <source>
        <strain evidence="1">K13014465</strain>
    </source>
</reference>
<protein>
    <submittedName>
        <fullName evidence="1">Uncharacterized protein</fullName>
    </submittedName>
</protein>
<dbReference type="EMBL" id="JAKUYZ010000011">
    <property type="protein sequence ID" value="MCY7221923.1"/>
    <property type="molecule type" value="Genomic_DNA"/>
</dbReference>
<name>A0AAW5WNQ3_STRCR</name>
<dbReference type="AlphaFoldDB" id="A0AAW5WNQ3"/>
<dbReference type="RefSeq" id="WP_268731685.1">
    <property type="nucleotide sequence ID" value="NZ_JAKUYZ010000011.1"/>
</dbReference>